<dbReference type="Pfam" id="PF20612">
    <property type="entry name" value="SHOCT_2"/>
    <property type="match status" value="1"/>
</dbReference>
<evidence type="ECO:0000259" key="3">
    <source>
        <dbReference type="Pfam" id="PF10145"/>
    </source>
</evidence>
<evidence type="ECO:0000256" key="2">
    <source>
        <dbReference type="SAM" id="MobiDB-lite"/>
    </source>
</evidence>
<keyword evidence="1" id="KW-0175">Coiled coil</keyword>
<dbReference type="InterPro" id="IPR010090">
    <property type="entry name" value="Phage_tape_meas"/>
</dbReference>
<dbReference type="Pfam" id="PF10145">
    <property type="entry name" value="PhageMin_Tail"/>
    <property type="match status" value="1"/>
</dbReference>
<dbReference type="AlphaFoldDB" id="E2N7Y7"/>
<evidence type="ECO:0000313" key="6">
    <source>
        <dbReference type="Proteomes" id="UP000003711"/>
    </source>
</evidence>
<feature type="region of interest" description="Disordered" evidence="2">
    <location>
        <begin position="536"/>
        <end position="555"/>
    </location>
</feature>
<feature type="non-terminal residue" evidence="5">
    <location>
        <position position="1"/>
    </location>
</feature>
<evidence type="ECO:0000259" key="4">
    <source>
        <dbReference type="Pfam" id="PF20612"/>
    </source>
</evidence>
<organism evidence="5 6">
    <name type="scientific">Bacteroides cellulosilyticus DSM 14838</name>
    <dbReference type="NCBI Taxonomy" id="537012"/>
    <lineage>
        <taxon>Bacteria</taxon>
        <taxon>Pseudomonadati</taxon>
        <taxon>Bacteroidota</taxon>
        <taxon>Bacteroidia</taxon>
        <taxon>Bacteroidales</taxon>
        <taxon>Bacteroidaceae</taxon>
        <taxon>Bacteroides</taxon>
    </lineage>
</organism>
<comment type="caution">
    <text evidence="5">The sequence shown here is derived from an EMBL/GenBank/DDBJ whole genome shotgun (WGS) entry which is preliminary data.</text>
</comment>
<dbReference type="EMBL" id="ACCH01000031">
    <property type="protein sequence ID" value="EEF91971.1"/>
    <property type="molecule type" value="Genomic_DNA"/>
</dbReference>
<feature type="domain" description="SHOCT-like" evidence="4">
    <location>
        <begin position="633"/>
        <end position="662"/>
    </location>
</feature>
<evidence type="ECO:0000256" key="1">
    <source>
        <dbReference type="SAM" id="Coils"/>
    </source>
</evidence>
<gene>
    <name evidence="5" type="ORF">BACCELL_00382</name>
</gene>
<feature type="domain" description="Phage tail tape measure protein" evidence="3">
    <location>
        <begin position="4"/>
        <end position="103"/>
    </location>
</feature>
<name>E2N7Y7_9BACE</name>
<dbReference type="HOGENOM" id="CLU_293479_0_0_10"/>
<feature type="coiled-coil region" evidence="1">
    <location>
        <begin position="737"/>
        <end position="768"/>
    </location>
</feature>
<dbReference type="NCBIfam" id="TIGR01760">
    <property type="entry name" value="tape_meas_TP901"/>
    <property type="match status" value="1"/>
</dbReference>
<evidence type="ECO:0000313" key="5">
    <source>
        <dbReference type="EMBL" id="EEF91971.1"/>
    </source>
</evidence>
<sequence>IATTKSALSFAYLRDALPTVGPVAKAFNFEIEDTLALLGKLADSGFDASSAATATRNILLNLADGGGKLATALGGPVKTLPELVSGLQKLKDKGVDLNTTLQLTDKRSVAAFNAFLQSADKITPLRDAITGVEGDLDQMASTMGDNVKGAMAGLGSAWEALMIKMSENTNGPLKDMINWFTSLLRDLKSGFSGLVAFIVTLVSGKLLQSIVGFFMTQWNFITTTVNKSKVAEEQKLLAAQKRIEAEKALEATKTAYETKENGQRLASKSQLAKAEKAFNAAVLADKRAIDAAKIASDKAAALQTTTIWGKTANTIKLAWAKVAIALKSLWSAVWPMALITAISMVVGKLYNMYTEAKRIKNIFSEYKAEVEKVGNTQEVVMLKTQLSIMNDKKKSLNEINNAQTQLQKMLGVENKSQEELNKLIAKRVQLLEETAKAQYYANKIPEIENNNKELSKRFKEDYGGKEGYSMDDMVKTISDYGYLDKSGLPMGFRTKFGLNGTETGIRNGLDEYMENLRSLNDARAGIKKAQMKANALAGNTGGNGNDDDPDQTELQKQQERYAQSLRELNARKEVEKLTTDQYNKAYDELNRKSLIEAKSSDDKAVLNSKYIKLLQDKVDNPLYKEDKVQIELAKVEKEYQTSVSLAKTKLDKKLISEEEYRQALIDAAMAAANSAISIEGVGDAADELIKRMQGVVGENMEKSFQMPKLRQRDTTFDYKKTDTDKLSEKVDIWIEYRDNLKEKLNGVKDKTSDLAKEIQEELNNAIRNTDDLGTALKIAQVKQDVEDFSKELNEGIYSGIKDVASSSDRMVSAFENLRDVMNDVDASGWERIMAVWNAMTNTIDGIMSICKTIETLTELTNKLARAKEAEAAIDTATTATKVTNKTAETTAEITALGTQTAAEVTASTAKTTAASVEMAAKSTAAYAYIPFAGPALAAAQIATMQALIAAAAIPKFASGGIVTGGPSSGDKILARVNAGEMILNARQQSNLFEAINSGKMRGDKMLASTVTTKVRSKDLILTINNELKSQGKKPIG</sequence>
<accession>E2N7Y7</accession>
<reference evidence="5 6" key="1">
    <citation type="submission" date="2008-12" db="EMBL/GenBank/DDBJ databases">
        <authorList>
            <person name="Fulton L."/>
            <person name="Clifton S."/>
            <person name="Fulton B."/>
            <person name="Xu J."/>
            <person name="Minx P."/>
            <person name="Pepin K.H."/>
            <person name="Johnson M."/>
            <person name="Bhonagiri V."/>
            <person name="Nash W.E."/>
            <person name="Mardis E.R."/>
            <person name="Wilson R.K."/>
        </authorList>
    </citation>
    <scope>NUCLEOTIDE SEQUENCE [LARGE SCALE GENOMIC DNA]</scope>
    <source>
        <strain evidence="5 6">DSM 14838</strain>
    </source>
</reference>
<dbReference type="Proteomes" id="UP000003711">
    <property type="component" value="Unassembled WGS sequence"/>
</dbReference>
<protein>
    <submittedName>
        <fullName evidence="5">Uncharacterized protein</fullName>
    </submittedName>
</protein>
<reference evidence="5 6" key="2">
    <citation type="submission" date="2009-01" db="EMBL/GenBank/DDBJ databases">
        <title>Draft genome sequence of Bacteroides cellulosilyticus (DSM 14838).</title>
        <authorList>
            <person name="Sudarsanam P."/>
            <person name="Ley R."/>
            <person name="Guruge J."/>
            <person name="Turnbaugh P.J."/>
            <person name="Mahowald M."/>
            <person name="Liep D."/>
            <person name="Gordon J."/>
        </authorList>
    </citation>
    <scope>NUCLEOTIDE SEQUENCE [LARGE SCALE GENOMIC DNA]</scope>
    <source>
        <strain evidence="5 6">DSM 14838</strain>
    </source>
</reference>
<proteinExistence type="predicted"/>
<dbReference type="InterPro" id="IPR046749">
    <property type="entry name" value="SHOCT_2"/>
</dbReference>
<dbReference type="RefSeq" id="WP_007209772.1">
    <property type="nucleotide sequence ID" value="NZ_EQ973488.1"/>
</dbReference>